<dbReference type="Proteomes" id="UP000790377">
    <property type="component" value="Unassembled WGS sequence"/>
</dbReference>
<name>A0ACB8AMA0_9AGAM</name>
<evidence type="ECO:0000313" key="2">
    <source>
        <dbReference type="Proteomes" id="UP000790377"/>
    </source>
</evidence>
<gene>
    <name evidence="1" type="ORF">BJ138DRAFT_1079449</name>
</gene>
<proteinExistence type="predicted"/>
<dbReference type="EMBL" id="MU267613">
    <property type="protein sequence ID" value="KAH7914501.1"/>
    <property type="molecule type" value="Genomic_DNA"/>
</dbReference>
<organism evidence="1 2">
    <name type="scientific">Hygrophoropsis aurantiaca</name>
    <dbReference type="NCBI Taxonomy" id="72124"/>
    <lineage>
        <taxon>Eukaryota</taxon>
        <taxon>Fungi</taxon>
        <taxon>Dikarya</taxon>
        <taxon>Basidiomycota</taxon>
        <taxon>Agaricomycotina</taxon>
        <taxon>Agaricomycetes</taxon>
        <taxon>Agaricomycetidae</taxon>
        <taxon>Boletales</taxon>
        <taxon>Coniophorineae</taxon>
        <taxon>Hygrophoropsidaceae</taxon>
        <taxon>Hygrophoropsis</taxon>
    </lineage>
</organism>
<evidence type="ECO:0000313" key="1">
    <source>
        <dbReference type="EMBL" id="KAH7914501.1"/>
    </source>
</evidence>
<reference evidence="1" key="1">
    <citation type="journal article" date="2021" name="New Phytol.">
        <title>Evolutionary innovations through gain and loss of genes in the ectomycorrhizal Boletales.</title>
        <authorList>
            <person name="Wu G."/>
            <person name="Miyauchi S."/>
            <person name="Morin E."/>
            <person name="Kuo A."/>
            <person name="Drula E."/>
            <person name="Varga T."/>
            <person name="Kohler A."/>
            <person name="Feng B."/>
            <person name="Cao Y."/>
            <person name="Lipzen A."/>
            <person name="Daum C."/>
            <person name="Hundley H."/>
            <person name="Pangilinan J."/>
            <person name="Johnson J."/>
            <person name="Barry K."/>
            <person name="LaButti K."/>
            <person name="Ng V."/>
            <person name="Ahrendt S."/>
            <person name="Min B."/>
            <person name="Choi I.G."/>
            <person name="Park H."/>
            <person name="Plett J.M."/>
            <person name="Magnuson J."/>
            <person name="Spatafora J.W."/>
            <person name="Nagy L.G."/>
            <person name="Henrissat B."/>
            <person name="Grigoriev I.V."/>
            <person name="Yang Z.L."/>
            <person name="Xu J."/>
            <person name="Martin F.M."/>
        </authorList>
    </citation>
    <scope>NUCLEOTIDE SEQUENCE</scope>
    <source>
        <strain evidence="1">ATCC 28755</strain>
    </source>
</reference>
<accession>A0ACB8AMA0</accession>
<comment type="caution">
    <text evidence="1">The sequence shown here is derived from an EMBL/GenBank/DDBJ whole genome shotgun (WGS) entry which is preliminary data.</text>
</comment>
<protein>
    <submittedName>
        <fullName evidence="1">Thioesterase-like superfamily-domain-containing protein</fullName>
    </submittedName>
</protein>
<sequence>MEPPSTPEQAKRIELNRLKAKARQRQREQEASSSSSTTNANHKRPLEAVSATSTSPTAPRVARPLKRDSRLGKYFEYDLSKMVNTKGGFLVEDGKEVDEDSRAKERERERQRAVQNTEPPIYLDPRRNPRCKECQSIDIDHTFRTIFSCLVCNKCKDEYPEKYSLLTKTECKEDYLLTDAELRDRELLPHLLKANPHKSTFANMMLFMRGQVEDFAWKKWGSAEALDAEWNRRVEEKKKKTNKKFEEGLRDLRRKTREGVWQRRKDAEHTHEFGPAQVLEGDSQQSLCRICGFAILSSDTWPYPTMEDTSQAEHGRISTALEVEQIDVNLFRSKSLWVPIRARGVFGGQVISQAIVSATSCVDPAYGLHSLHCYFLLSASPAVPIIYFVERLREGRSYSTRSVKAVQNGKIIFHLMCSFHKPEPWQPAAQSPMPEVPKLEDCELEEVLFRRRAAREDLHPKLKEIYIHYAEERTRGPIAVRRVKWNITEEGTVTSMFWMQARTGQAAMYGAPFQKCILAYLSDLNFITVAADTLKLKRYSKGPEALAMSSTLDHSIYYYDDNFCCEDGVLYVVTCPRAGSGRGVVHGELYSRSGSLVAVTCQEGVVRADRRGPETEETKAKL</sequence>
<keyword evidence="2" id="KW-1185">Reference proteome</keyword>